<evidence type="ECO:0000313" key="3">
    <source>
        <dbReference type="Proteomes" id="UP000176450"/>
    </source>
</evidence>
<reference evidence="2 3" key="1">
    <citation type="journal article" date="2016" name="Nat. Commun.">
        <title>Thousands of microbial genomes shed light on interconnected biogeochemical processes in an aquifer system.</title>
        <authorList>
            <person name="Anantharaman K."/>
            <person name="Brown C.T."/>
            <person name="Hug L.A."/>
            <person name="Sharon I."/>
            <person name="Castelle C.J."/>
            <person name="Probst A.J."/>
            <person name="Thomas B.C."/>
            <person name="Singh A."/>
            <person name="Wilkins M.J."/>
            <person name="Karaoz U."/>
            <person name="Brodie E.L."/>
            <person name="Williams K.H."/>
            <person name="Hubbard S.S."/>
            <person name="Banfield J.F."/>
        </authorList>
    </citation>
    <scope>NUCLEOTIDE SEQUENCE [LARGE SCALE GENOMIC DNA]</scope>
</reference>
<evidence type="ECO:0000256" key="1">
    <source>
        <dbReference type="SAM" id="MobiDB-lite"/>
    </source>
</evidence>
<dbReference type="EMBL" id="MFJX01000005">
    <property type="protein sequence ID" value="OGG31529.1"/>
    <property type="molecule type" value="Genomic_DNA"/>
</dbReference>
<organism evidence="2 3">
    <name type="scientific">Candidatus Gottesmanbacteria bacterium RIFCSPLOWO2_01_FULL_46_9</name>
    <dbReference type="NCBI Taxonomy" id="1798394"/>
    <lineage>
        <taxon>Bacteria</taxon>
        <taxon>Candidatus Gottesmaniibacteriota</taxon>
    </lineage>
</organism>
<dbReference type="AlphaFoldDB" id="A0A1F6B3M2"/>
<protein>
    <submittedName>
        <fullName evidence="2">Uncharacterized protein</fullName>
    </submittedName>
</protein>
<dbReference type="Proteomes" id="UP000176450">
    <property type="component" value="Unassembled WGS sequence"/>
</dbReference>
<comment type="caution">
    <text evidence="2">The sequence shown here is derived from an EMBL/GenBank/DDBJ whole genome shotgun (WGS) entry which is preliminary data.</text>
</comment>
<name>A0A1F6B3M2_9BACT</name>
<feature type="compositionally biased region" description="Polar residues" evidence="1">
    <location>
        <begin position="298"/>
        <end position="315"/>
    </location>
</feature>
<accession>A0A1F6B3M2</accession>
<sequence length="325" mass="37404">MQNLNGYRATHRNKWYFIQHSILSVQELALLEFYADLFCFNPTQPNFGTFTVKFEEVANVFNCKSDTTIRNWHRRLLELGFIEKTSTASVFKLVCCARYIGPGFFKGEAVKYQEREKNQSIEIILQSFGIDFQSIGTNIQPIEIQDDEKADVTAQTTSLAKDSYNDIDTVASLEAQRFVVIRQAVRSDTEYQEFYSDCGFEKLTPEDMRWIDENTFEKISIETEEQEKEIVKMYFNGSWDKYLKNVDTKTGVSKRHEDYTKYSNRQALEANVLDTTAKTNRTTIGPHYPAHDQKDGCASNSSSLENQPRKNSIGSDSKIDGHRAV</sequence>
<proteinExistence type="predicted"/>
<evidence type="ECO:0000313" key="2">
    <source>
        <dbReference type="EMBL" id="OGG31529.1"/>
    </source>
</evidence>
<feature type="region of interest" description="Disordered" evidence="1">
    <location>
        <begin position="277"/>
        <end position="325"/>
    </location>
</feature>
<gene>
    <name evidence="2" type="ORF">A3A63_01095</name>
</gene>